<keyword evidence="1 8" id="KW-0963">Cytoplasm</keyword>
<dbReference type="EC" id="2.3.1.129" evidence="8"/>
<evidence type="ECO:0000256" key="2">
    <source>
        <dbReference type="ARBA" id="ARBA00022516"/>
    </source>
</evidence>
<evidence type="ECO:0000256" key="5">
    <source>
        <dbReference type="ARBA" id="ARBA00022737"/>
    </source>
</evidence>
<keyword evidence="4 8" id="KW-0808">Transferase</keyword>
<comment type="subcellular location">
    <subcellularLocation>
        <location evidence="8">Cytoplasm</location>
    </subcellularLocation>
</comment>
<dbReference type="Proteomes" id="UP001254257">
    <property type="component" value="Unassembled WGS sequence"/>
</dbReference>
<evidence type="ECO:0000256" key="7">
    <source>
        <dbReference type="ARBA" id="ARBA00023315"/>
    </source>
</evidence>
<comment type="similarity">
    <text evidence="8">Belongs to the transferase hexapeptide repeat family. LpxA subfamily.</text>
</comment>
<sequence>MSATIHPMSVVDPAARLGEGVVVGPFCTVGPQVTLDDGVELISHVAVAGITSIGARTKIYPFASIGHPPQDLKFKGEPSTLTIGADCVIREGVTMNPGTEGGGMKTVIGDRGLFLANSHVGHDSIIGSNVIFSNNVMCAGHVTVGDFVIVSGGTGLHQYIRVGDHAFIGGGAGVMHDVIPFGMVRDNPAHLAGLNLVGLKRRGFSREQIHELRRAYRLLFADEGTLSERVEDVASEFASHPLIHEILDFIRSGGERAICVPHDVTAPDR</sequence>
<dbReference type="EMBL" id="JAWDID010000005">
    <property type="protein sequence ID" value="MDU0339271.1"/>
    <property type="molecule type" value="Genomic_DNA"/>
</dbReference>
<keyword evidence="3 8" id="KW-0441">Lipid A biosynthesis</keyword>
<dbReference type="PANTHER" id="PTHR43480:SF1">
    <property type="entry name" value="ACYL-[ACYL-CARRIER-PROTEIN]--UDP-N-ACETYLGLUCOSAMINE O-ACYLTRANSFERASE, MITOCHONDRIAL-RELATED"/>
    <property type="match status" value="1"/>
</dbReference>
<dbReference type="GO" id="GO:0008780">
    <property type="term" value="F:acyl-[acyl-carrier-protein]-UDP-N-acetylglucosamine O-acyltransferase activity"/>
    <property type="evidence" value="ECO:0007669"/>
    <property type="project" value="UniProtKB-EC"/>
</dbReference>
<dbReference type="NCBIfam" id="NF003657">
    <property type="entry name" value="PRK05289.1"/>
    <property type="match status" value="1"/>
</dbReference>
<comment type="function">
    <text evidence="8">Involved in the biosynthesis of lipid A, a phosphorylated glycolipid that anchors the lipopolysaccharide to the outer membrane of the cell.</text>
</comment>
<keyword evidence="7 8" id="KW-0012">Acyltransferase</keyword>
<evidence type="ECO:0000313" key="10">
    <source>
        <dbReference type="EMBL" id="MDU0339271.1"/>
    </source>
</evidence>
<dbReference type="CDD" id="cd03351">
    <property type="entry name" value="LbH_UDP-GlcNAc_AT"/>
    <property type="match status" value="1"/>
</dbReference>
<comment type="caution">
    <text evidence="10">The sequence shown here is derived from an EMBL/GenBank/DDBJ whole genome shotgun (WGS) entry which is preliminary data.</text>
</comment>
<evidence type="ECO:0000256" key="6">
    <source>
        <dbReference type="ARBA" id="ARBA00023098"/>
    </source>
</evidence>
<dbReference type="InterPro" id="IPR018357">
    <property type="entry name" value="Hexapep_transf_CS"/>
</dbReference>
<dbReference type="Pfam" id="PF13720">
    <property type="entry name" value="Acetyltransf_11"/>
    <property type="match status" value="1"/>
</dbReference>
<evidence type="ECO:0000256" key="8">
    <source>
        <dbReference type="HAMAP-Rule" id="MF_00387"/>
    </source>
</evidence>
<dbReference type="PIRSF" id="PIRSF000456">
    <property type="entry name" value="UDP-GlcNAc_acltr"/>
    <property type="match status" value="1"/>
</dbReference>
<evidence type="ECO:0000256" key="1">
    <source>
        <dbReference type="ARBA" id="ARBA00022490"/>
    </source>
</evidence>
<proteinExistence type="inferred from homology"/>
<comment type="subunit">
    <text evidence="8">Homotrimer.</text>
</comment>
<feature type="domain" description="UDP N-acetylglucosamine O-acyltransferase C-terminal" evidence="9">
    <location>
        <begin position="177"/>
        <end position="259"/>
    </location>
</feature>
<keyword evidence="2 8" id="KW-0444">Lipid biosynthesis</keyword>
<dbReference type="PANTHER" id="PTHR43480">
    <property type="entry name" value="ACYL-[ACYL-CARRIER-PROTEIN]--UDP-N-ACETYLGLUCOSAMINE O-ACYLTRANSFERASE"/>
    <property type="match status" value="1"/>
</dbReference>
<dbReference type="InterPro" id="IPR037157">
    <property type="entry name" value="Acetyltransf_C_sf"/>
</dbReference>
<dbReference type="RefSeq" id="WP_316017184.1">
    <property type="nucleotide sequence ID" value="NZ_JAWDID010000005.1"/>
</dbReference>
<dbReference type="SUPFAM" id="SSF51161">
    <property type="entry name" value="Trimeric LpxA-like enzymes"/>
    <property type="match status" value="1"/>
</dbReference>
<organism evidence="10 11">
    <name type="scientific">Bosea rubneri</name>
    <dbReference type="NCBI Taxonomy" id="3075434"/>
    <lineage>
        <taxon>Bacteria</taxon>
        <taxon>Pseudomonadati</taxon>
        <taxon>Pseudomonadota</taxon>
        <taxon>Alphaproteobacteria</taxon>
        <taxon>Hyphomicrobiales</taxon>
        <taxon>Boseaceae</taxon>
        <taxon>Bosea</taxon>
    </lineage>
</organism>
<dbReference type="Gene3D" id="1.20.1180.10">
    <property type="entry name" value="Udp N-acetylglucosamine O-acyltransferase, C-terminal domain"/>
    <property type="match status" value="1"/>
</dbReference>
<keyword evidence="5 8" id="KW-0677">Repeat</keyword>
<dbReference type="HAMAP" id="MF_00387">
    <property type="entry name" value="LpxA"/>
    <property type="match status" value="1"/>
</dbReference>
<dbReference type="Gene3D" id="2.160.10.10">
    <property type="entry name" value="Hexapeptide repeat proteins"/>
    <property type="match status" value="1"/>
</dbReference>
<evidence type="ECO:0000259" key="9">
    <source>
        <dbReference type="Pfam" id="PF13720"/>
    </source>
</evidence>
<dbReference type="PROSITE" id="PS00101">
    <property type="entry name" value="HEXAPEP_TRANSFERASES"/>
    <property type="match status" value="1"/>
</dbReference>
<accession>A0ABU3S3C7</accession>
<dbReference type="InterPro" id="IPR011004">
    <property type="entry name" value="Trimer_LpxA-like_sf"/>
</dbReference>
<gene>
    <name evidence="8 10" type="primary">lpxA</name>
    <name evidence="10" type="ORF">RKE40_05245</name>
</gene>
<keyword evidence="6 8" id="KW-0443">Lipid metabolism</keyword>
<evidence type="ECO:0000256" key="3">
    <source>
        <dbReference type="ARBA" id="ARBA00022556"/>
    </source>
</evidence>
<dbReference type="InterPro" id="IPR010137">
    <property type="entry name" value="Lipid_A_LpxA"/>
</dbReference>
<dbReference type="InterPro" id="IPR029098">
    <property type="entry name" value="Acetyltransf_C"/>
</dbReference>
<reference evidence="10 11" key="1">
    <citation type="submission" date="2023-09" db="EMBL/GenBank/DDBJ databases">
        <title>Whole genome shotgun sequencing (WGS) of Bosea sp. ZW T0_25, isolated from stored onions (Allium cepa).</title>
        <authorList>
            <person name="Stoll D.A."/>
            <person name="Huch M."/>
        </authorList>
    </citation>
    <scope>NUCLEOTIDE SEQUENCE [LARGE SCALE GENOMIC DNA]</scope>
    <source>
        <strain evidence="10 11">ZW T0_25</strain>
    </source>
</reference>
<name>A0ABU3S3C7_9HYPH</name>
<keyword evidence="11" id="KW-1185">Reference proteome</keyword>
<comment type="pathway">
    <text evidence="8">Glycolipid biosynthesis; lipid IV(A) biosynthesis; lipid IV(A) from (3R)-3-hydroxytetradecanoyl-[acyl-carrier-protein] and UDP-N-acetyl-alpha-D-glucosamine: step 1/6.</text>
</comment>
<dbReference type="NCBIfam" id="TIGR01852">
    <property type="entry name" value="lipid_A_lpxA"/>
    <property type="match status" value="1"/>
</dbReference>
<comment type="catalytic activity">
    <reaction evidence="8">
        <text>a (3R)-hydroxyacyl-[ACP] + UDP-N-acetyl-alpha-D-glucosamine = a UDP-3-O-[(3R)-3-hydroxyacyl]-N-acetyl-alpha-D-glucosamine + holo-[ACP]</text>
        <dbReference type="Rhea" id="RHEA:67812"/>
        <dbReference type="Rhea" id="RHEA-COMP:9685"/>
        <dbReference type="Rhea" id="RHEA-COMP:9945"/>
        <dbReference type="ChEBI" id="CHEBI:57705"/>
        <dbReference type="ChEBI" id="CHEBI:64479"/>
        <dbReference type="ChEBI" id="CHEBI:78827"/>
        <dbReference type="ChEBI" id="CHEBI:173225"/>
        <dbReference type="EC" id="2.3.1.129"/>
    </reaction>
</comment>
<evidence type="ECO:0000313" key="11">
    <source>
        <dbReference type="Proteomes" id="UP001254257"/>
    </source>
</evidence>
<protein>
    <recommendedName>
        <fullName evidence="8">Acyl-[acyl-carrier-protein]--UDP-N-acetylglucosamine O-acyltransferase</fullName>
        <shortName evidence="8">UDP-N-acetylglucosamine acyltransferase</shortName>
        <ecNumber evidence="8">2.3.1.129</ecNumber>
    </recommendedName>
</protein>
<evidence type="ECO:0000256" key="4">
    <source>
        <dbReference type="ARBA" id="ARBA00022679"/>
    </source>
</evidence>